<gene>
    <name evidence="1" type="ORF">LY71_11947</name>
</gene>
<name>A0A2T0T682_9ACTN</name>
<protein>
    <recommendedName>
        <fullName evidence="3">DUF1440 domain-containing protein</fullName>
    </recommendedName>
</protein>
<evidence type="ECO:0000313" key="2">
    <source>
        <dbReference type="Proteomes" id="UP000239210"/>
    </source>
</evidence>
<keyword evidence="2" id="KW-1185">Reference proteome</keyword>
<evidence type="ECO:0008006" key="3">
    <source>
        <dbReference type="Google" id="ProtNLM"/>
    </source>
</evidence>
<sequence length="187" mass="19145">MRPFVLVSAAGTADGMARRTPVGTFGKGRRGISTTGWALRGAAAGAAGTTALNAVTYLDMVVRGRGTSSTPEQTVEALAQKAHVPIPGDEEHRQNRVQGLGPITGLVAGVGVGVLIGLARASGFRSQPLVGTLLTTLGVLVAANGPMTALGITDPRTWSATDWASDVVPHLAYGAVVKTTMDAFDRL</sequence>
<dbReference type="EMBL" id="PVTG01000019">
    <property type="protein sequence ID" value="PRY41166.1"/>
    <property type="molecule type" value="Genomic_DNA"/>
</dbReference>
<proteinExistence type="predicted"/>
<accession>A0A2T0T682</accession>
<dbReference type="AlphaFoldDB" id="A0A2T0T682"/>
<evidence type="ECO:0000313" key="1">
    <source>
        <dbReference type="EMBL" id="PRY41166.1"/>
    </source>
</evidence>
<dbReference type="Proteomes" id="UP000239210">
    <property type="component" value="Unassembled WGS sequence"/>
</dbReference>
<comment type="caution">
    <text evidence="1">The sequence shown here is derived from an EMBL/GenBank/DDBJ whole genome shotgun (WGS) entry which is preliminary data.</text>
</comment>
<organism evidence="1 2">
    <name type="scientific">Geodermatophilus tzadiensis</name>
    <dbReference type="NCBI Taxonomy" id="1137988"/>
    <lineage>
        <taxon>Bacteria</taxon>
        <taxon>Bacillati</taxon>
        <taxon>Actinomycetota</taxon>
        <taxon>Actinomycetes</taxon>
        <taxon>Geodermatophilales</taxon>
        <taxon>Geodermatophilaceae</taxon>
        <taxon>Geodermatophilus</taxon>
    </lineage>
</organism>
<reference evidence="1 2" key="1">
    <citation type="submission" date="2018-03" db="EMBL/GenBank/DDBJ databases">
        <title>Genomic Encyclopedia of Archaeal and Bacterial Type Strains, Phase II (KMG-II): from individual species to whole genera.</title>
        <authorList>
            <person name="Goeker M."/>
        </authorList>
    </citation>
    <scope>NUCLEOTIDE SEQUENCE [LARGE SCALE GENOMIC DNA]</scope>
    <source>
        <strain evidence="1 2">DSM 45416</strain>
    </source>
</reference>